<feature type="domain" description="3-keto-alpha-glucoside-1,2-lyase/3-keto-2-hydroxy-glucal hydratase" evidence="3">
    <location>
        <begin position="24"/>
        <end position="241"/>
    </location>
</feature>
<dbReference type="InterPro" id="IPR010496">
    <property type="entry name" value="AL/BT2_dom"/>
</dbReference>
<sequence length="266" mass="29268">MFSSLVFSAAIVLAAPAAESTEVGFTSLFDGHDLSHWIIPEGDNGHWKVLDGVIDYDARSEAPGTKNLISKKEYGDFVVKLDWRLKEAPYQNPRVPYVLPDGTHARDIHGKPIQLTLPDCDSGIYLRDPKGKSQINMWCWPIGSGEVYGYRMDPKMPPEVRAGVTPKTQADRPIGEWNEFTITLVGDRLTVVLNGITVIKNAQLPGIPARGPLVLQHHGGFKDGKYTGPPSLVQFRNIRVKSIEPGSTPASGIFDGKTPAKSEQRR</sequence>
<dbReference type="Pfam" id="PF06439">
    <property type="entry name" value="3keto-disac_hyd"/>
    <property type="match status" value="1"/>
</dbReference>
<proteinExistence type="predicted"/>
<protein>
    <submittedName>
        <fullName evidence="4">DUF1080 domain-containing protein</fullName>
    </submittedName>
</protein>
<dbReference type="GO" id="GO:0016787">
    <property type="term" value="F:hydrolase activity"/>
    <property type="evidence" value="ECO:0007669"/>
    <property type="project" value="InterPro"/>
</dbReference>
<name>A0AAU7CG74_9BACT</name>
<evidence type="ECO:0000313" key="4">
    <source>
        <dbReference type="EMBL" id="XBH04166.1"/>
    </source>
</evidence>
<evidence type="ECO:0000256" key="2">
    <source>
        <dbReference type="SAM" id="SignalP"/>
    </source>
</evidence>
<dbReference type="RefSeq" id="WP_406696917.1">
    <property type="nucleotide sequence ID" value="NZ_CP155447.1"/>
</dbReference>
<gene>
    <name evidence="4" type="ORF">V5E97_38610</name>
</gene>
<dbReference type="EMBL" id="CP155447">
    <property type="protein sequence ID" value="XBH04166.1"/>
    <property type="molecule type" value="Genomic_DNA"/>
</dbReference>
<reference evidence="4" key="1">
    <citation type="submission" date="2024-05" db="EMBL/GenBank/DDBJ databases">
        <title>Planctomycetes of the genus Singulisphaera possess chitinolytic capabilities.</title>
        <authorList>
            <person name="Ivanova A."/>
        </authorList>
    </citation>
    <scope>NUCLEOTIDE SEQUENCE</scope>
    <source>
        <strain evidence="4">Ch08T</strain>
    </source>
</reference>
<feature type="region of interest" description="Disordered" evidence="1">
    <location>
        <begin position="243"/>
        <end position="266"/>
    </location>
</feature>
<organism evidence="4">
    <name type="scientific">Singulisphaera sp. Ch08</name>
    <dbReference type="NCBI Taxonomy" id="3120278"/>
    <lineage>
        <taxon>Bacteria</taxon>
        <taxon>Pseudomonadati</taxon>
        <taxon>Planctomycetota</taxon>
        <taxon>Planctomycetia</taxon>
        <taxon>Isosphaerales</taxon>
        <taxon>Isosphaeraceae</taxon>
        <taxon>Singulisphaera</taxon>
    </lineage>
</organism>
<dbReference type="AlphaFoldDB" id="A0AAU7CG74"/>
<evidence type="ECO:0000259" key="3">
    <source>
        <dbReference type="Pfam" id="PF06439"/>
    </source>
</evidence>
<feature type="signal peptide" evidence="2">
    <location>
        <begin position="1"/>
        <end position="17"/>
    </location>
</feature>
<evidence type="ECO:0000256" key="1">
    <source>
        <dbReference type="SAM" id="MobiDB-lite"/>
    </source>
</evidence>
<feature type="chain" id="PRO_5043806284" evidence="2">
    <location>
        <begin position="18"/>
        <end position="266"/>
    </location>
</feature>
<accession>A0AAU7CG74</accession>
<keyword evidence="2" id="KW-0732">Signal</keyword>
<dbReference type="Gene3D" id="2.60.120.560">
    <property type="entry name" value="Exo-inulinase, domain 1"/>
    <property type="match status" value="1"/>
</dbReference>